<protein>
    <recommendedName>
        <fullName evidence="6">Glucose-6-phosphate 1-dehydrogenase</fullName>
        <shortName evidence="6">G6PD</shortName>
        <ecNumber evidence="6">1.1.1.49</ecNumber>
    </recommendedName>
</protein>
<feature type="binding site" evidence="6">
    <location>
        <position position="169"/>
    </location>
    <ligand>
        <name>substrate</name>
    </ligand>
</feature>
<reference evidence="10" key="1">
    <citation type="journal article" date="2019" name="Int. J. Syst. Evol. Microbiol.">
        <title>The Global Catalogue of Microorganisms (GCM) 10K type strain sequencing project: providing services to taxonomists for standard genome sequencing and annotation.</title>
        <authorList>
            <consortium name="The Broad Institute Genomics Platform"/>
            <consortium name="The Broad Institute Genome Sequencing Center for Infectious Disease"/>
            <person name="Wu L."/>
            <person name="Ma J."/>
        </authorList>
    </citation>
    <scope>NUCLEOTIDE SEQUENCE [LARGE SCALE GENOMIC DNA]</scope>
    <source>
        <strain evidence="10">JCM 18302</strain>
    </source>
</reference>
<sequence length="457" mass="50089">MAADRVDALVIFGATGDLAKLETFPALVGLVDRGVLDVPVIGVAKSGWDLGRFREYAAQSLRDNRIDPESAPARTMLGLLRYVDGDLGDNATYEAMAREMGEGRRALFYLEVPPFLFGRIAEGISKAGRAEGARVMVEKPFGTDLASAIALNETMHRYFPEEAIYRVDHWLGLDPLNDVVVARFANSMIEPLLNRDHVEMIQITMAEAFDVADRGRFYDATGAIRDVVQNHMLQVLATVVANPPDSSGPDSWLDAKSRVISALRPLTPENTVRGQYDGYREVDGVDPLSTVESYVAIRLGLDSWRWAGVPILIRAGKTMPVTATEISIRFKPVPLDVFGVDTTHLANALRFRIWPGTQISLTLAGKKPGAGIEPQLQDLVFAEDSGSDMRPYDRLIGAALDGRRVLFARQDTVEAAWRVVDPVLGDVVPVQQYARGTWGPKEADALLPNGLGWHDPA</sequence>
<evidence type="ECO:0000256" key="5">
    <source>
        <dbReference type="ARBA" id="ARBA00023277"/>
    </source>
</evidence>
<feature type="domain" description="Glucose-6-phosphate dehydrogenase C-terminal" evidence="8">
    <location>
        <begin position="181"/>
        <end position="448"/>
    </location>
</feature>
<keyword evidence="3 6" id="KW-0521">NADP</keyword>
<feature type="binding site" evidence="6">
    <location>
        <position position="139"/>
    </location>
    <ligand>
        <name>NADP(+)</name>
        <dbReference type="ChEBI" id="CHEBI:58349"/>
    </ligand>
</feature>
<accession>A0ABP9N5T0</accession>
<evidence type="ECO:0000256" key="3">
    <source>
        <dbReference type="ARBA" id="ARBA00022857"/>
    </source>
</evidence>
<dbReference type="Pfam" id="PF02781">
    <property type="entry name" value="G6PD_C"/>
    <property type="match status" value="1"/>
</dbReference>
<dbReference type="InterPro" id="IPR022674">
    <property type="entry name" value="G6P_DH_NAD-bd"/>
</dbReference>
<dbReference type="Proteomes" id="UP001500804">
    <property type="component" value="Unassembled WGS sequence"/>
</dbReference>
<dbReference type="InterPro" id="IPR022675">
    <property type="entry name" value="G6P_DH_C"/>
</dbReference>
<organism evidence="9 10">
    <name type="scientific">Pseudonocardia adelaidensis</name>
    <dbReference type="NCBI Taxonomy" id="648754"/>
    <lineage>
        <taxon>Bacteria</taxon>
        <taxon>Bacillati</taxon>
        <taxon>Actinomycetota</taxon>
        <taxon>Actinomycetes</taxon>
        <taxon>Pseudonocardiales</taxon>
        <taxon>Pseudonocardiaceae</taxon>
        <taxon>Pseudonocardia</taxon>
    </lineage>
</organism>
<dbReference type="Pfam" id="PF00479">
    <property type="entry name" value="G6PD_N"/>
    <property type="match status" value="1"/>
</dbReference>
<dbReference type="PRINTS" id="PR00079">
    <property type="entry name" value="G6PDHDRGNASE"/>
</dbReference>
<dbReference type="HAMAP" id="MF_00966">
    <property type="entry name" value="G6PD"/>
    <property type="match status" value="1"/>
</dbReference>
<evidence type="ECO:0000256" key="2">
    <source>
        <dbReference type="ARBA" id="ARBA00022526"/>
    </source>
</evidence>
<feature type="binding site" evidence="6">
    <location>
        <position position="226"/>
    </location>
    <ligand>
        <name>substrate</name>
    </ligand>
</feature>
<keyword evidence="5 6" id="KW-0119">Carbohydrate metabolism</keyword>
<keyword evidence="10" id="KW-1185">Reference proteome</keyword>
<evidence type="ECO:0000259" key="7">
    <source>
        <dbReference type="Pfam" id="PF00479"/>
    </source>
</evidence>
<dbReference type="PANTHER" id="PTHR23429">
    <property type="entry name" value="GLUCOSE-6-PHOSPHATE 1-DEHYDROGENASE G6PD"/>
    <property type="match status" value="1"/>
</dbReference>
<dbReference type="Gene3D" id="3.40.50.720">
    <property type="entry name" value="NAD(P)-binding Rossmann-like Domain"/>
    <property type="match status" value="1"/>
</dbReference>
<feature type="binding site" evidence="6">
    <location>
        <position position="317"/>
    </location>
    <ligand>
        <name>substrate</name>
    </ligand>
</feature>
<dbReference type="NCBIfam" id="TIGR00871">
    <property type="entry name" value="zwf"/>
    <property type="match status" value="1"/>
</dbReference>
<feature type="domain" description="Glucose-6-phosphate dehydrogenase NAD-binding" evidence="7">
    <location>
        <begin position="10"/>
        <end position="172"/>
    </location>
</feature>
<evidence type="ECO:0000256" key="4">
    <source>
        <dbReference type="ARBA" id="ARBA00023002"/>
    </source>
</evidence>
<dbReference type="InterPro" id="IPR036291">
    <property type="entry name" value="NAD(P)-bd_dom_sf"/>
</dbReference>
<evidence type="ECO:0000259" key="8">
    <source>
        <dbReference type="Pfam" id="PF02781"/>
    </source>
</evidence>
<feature type="active site" description="Proton acceptor" evidence="6">
    <location>
        <position position="231"/>
    </location>
</feature>
<keyword evidence="4 6" id="KW-0560">Oxidoreductase</keyword>
<proteinExistence type="inferred from homology"/>
<evidence type="ECO:0000313" key="9">
    <source>
        <dbReference type="EMBL" id="GAA5110118.1"/>
    </source>
</evidence>
<dbReference type="PIRSF" id="PIRSF000110">
    <property type="entry name" value="G6PD"/>
    <property type="match status" value="1"/>
</dbReference>
<dbReference type="EC" id="1.1.1.49" evidence="6"/>
<dbReference type="Gene3D" id="3.30.360.10">
    <property type="entry name" value="Dihydrodipicolinate Reductase, domain 2"/>
    <property type="match status" value="1"/>
</dbReference>
<evidence type="ECO:0000256" key="1">
    <source>
        <dbReference type="ARBA" id="ARBA00004937"/>
    </source>
</evidence>
<feature type="binding site" evidence="6">
    <location>
        <position position="207"/>
    </location>
    <ligand>
        <name>substrate</name>
    </ligand>
</feature>
<comment type="pathway">
    <text evidence="1 6">Carbohydrate degradation; pentose phosphate pathway; D-ribulose 5-phosphate from D-glucose 6-phosphate (oxidative stage): step 1/3.</text>
</comment>
<comment type="function">
    <text evidence="6">Catalyzes the oxidation of glucose 6-phosphate to 6-phosphogluconolactone.</text>
</comment>
<comment type="caution">
    <text evidence="6">Lacks conserved residue(s) required for the propagation of feature annotation.</text>
</comment>
<gene>
    <name evidence="9" type="primary">zwf_1</name>
    <name evidence="6" type="synonym">zwf</name>
    <name evidence="9" type="ORF">GCM10023320_01500</name>
</gene>
<comment type="similarity">
    <text evidence="6">Belongs to the glucose-6-phosphate dehydrogenase family.</text>
</comment>
<evidence type="ECO:0000256" key="6">
    <source>
        <dbReference type="HAMAP-Rule" id="MF_00966"/>
    </source>
</evidence>
<dbReference type="SUPFAM" id="SSF51735">
    <property type="entry name" value="NAD(P)-binding Rossmann-fold domains"/>
    <property type="match status" value="1"/>
</dbReference>
<dbReference type="InterPro" id="IPR001282">
    <property type="entry name" value="G6P_DH"/>
</dbReference>
<comment type="caution">
    <text evidence="9">The sequence shown here is derived from an EMBL/GenBank/DDBJ whole genome shotgun (WGS) entry which is preliminary data.</text>
</comment>
<dbReference type="RefSeq" id="WP_345602505.1">
    <property type="nucleotide sequence ID" value="NZ_BAABJO010000001.1"/>
</dbReference>
<feature type="binding site" evidence="6">
    <location>
        <begin position="13"/>
        <end position="20"/>
    </location>
    <ligand>
        <name>NADP(+)</name>
        <dbReference type="ChEBI" id="CHEBI:58349"/>
    </ligand>
</feature>
<keyword evidence="2 6" id="KW-0313">Glucose metabolism</keyword>
<dbReference type="SUPFAM" id="SSF55347">
    <property type="entry name" value="Glyceraldehyde-3-phosphate dehydrogenase-like, C-terminal domain"/>
    <property type="match status" value="1"/>
</dbReference>
<dbReference type="EMBL" id="BAABJO010000001">
    <property type="protein sequence ID" value="GAA5110118.1"/>
    <property type="molecule type" value="Genomic_DNA"/>
</dbReference>
<dbReference type="PANTHER" id="PTHR23429:SF0">
    <property type="entry name" value="GLUCOSE-6-PHOSPHATE 1-DEHYDROGENASE"/>
    <property type="match status" value="1"/>
</dbReference>
<name>A0ABP9N5T0_9PSEU</name>
<feature type="binding site" evidence="6">
    <location>
        <begin position="86"/>
        <end position="87"/>
    </location>
    <ligand>
        <name>NADP(+)</name>
        <dbReference type="ChEBI" id="CHEBI:58349"/>
    </ligand>
</feature>
<evidence type="ECO:0000313" key="10">
    <source>
        <dbReference type="Proteomes" id="UP001500804"/>
    </source>
</evidence>
<comment type="catalytic activity">
    <reaction evidence="6">
        <text>D-glucose 6-phosphate + NADP(+) = 6-phospho-D-glucono-1,5-lactone + NADPH + H(+)</text>
        <dbReference type="Rhea" id="RHEA:15841"/>
        <dbReference type="ChEBI" id="CHEBI:15378"/>
        <dbReference type="ChEBI" id="CHEBI:57783"/>
        <dbReference type="ChEBI" id="CHEBI:57955"/>
        <dbReference type="ChEBI" id="CHEBI:58349"/>
        <dbReference type="ChEBI" id="CHEBI:61548"/>
        <dbReference type="EC" id="1.1.1.49"/>
    </reaction>
</comment>